<dbReference type="InterPro" id="IPR036179">
    <property type="entry name" value="Ig-like_dom_sf"/>
</dbReference>
<accession>A0A2G8LKG7</accession>
<protein>
    <recommendedName>
        <fullName evidence="2">Ig-like domain-containing protein</fullName>
    </recommendedName>
</protein>
<dbReference type="AlphaFoldDB" id="A0A2G8LKG7"/>
<feature type="domain" description="Ig-like" evidence="2">
    <location>
        <begin position="257"/>
        <end position="363"/>
    </location>
</feature>
<evidence type="ECO:0000259" key="2">
    <source>
        <dbReference type="PROSITE" id="PS50835"/>
    </source>
</evidence>
<evidence type="ECO:0000313" key="3">
    <source>
        <dbReference type="EMBL" id="PIK60660.1"/>
    </source>
</evidence>
<feature type="region of interest" description="Disordered" evidence="1">
    <location>
        <begin position="468"/>
        <end position="504"/>
    </location>
</feature>
<dbReference type="PROSITE" id="PS50835">
    <property type="entry name" value="IG_LIKE"/>
    <property type="match status" value="1"/>
</dbReference>
<organism evidence="3 4">
    <name type="scientific">Stichopus japonicus</name>
    <name type="common">Sea cucumber</name>
    <dbReference type="NCBI Taxonomy" id="307972"/>
    <lineage>
        <taxon>Eukaryota</taxon>
        <taxon>Metazoa</taxon>
        <taxon>Echinodermata</taxon>
        <taxon>Eleutherozoa</taxon>
        <taxon>Echinozoa</taxon>
        <taxon>Holothuroidea</taxon>
        <taxon>Aspidochirotacea</taxon>
        <taxon>Aspidochirotida</taxon>
        <taxon>Stichopodidae</taxon>
        <taxon>Apostichopus</taxon>
    </lineage>
</organism>
<dbReference type="InterPro" id="IPR007110">
    <property type="entry name" value="Ig-like_dom"/>
</dbReference>
<gene>
    <name evidence="3" type="ORF">BSL78_02435</name>
</gene>
<dbReference type="SUPFAM" id="SSF48726">
    <property type="entry name" value="Immunoglobulin"/>
    <property type="match status" value="2"/>
</dbReference>
<keyword evidence="4" id="KW-1185">Reference proteome</keyword>
<name>A0A2G8LKG7_STIJA</name>
<sequence>MRTYSNIFPFAYLRTKTIFARWVLHVCSYFFQRSYCQLDTTLSNSVVRKKLFNLEQQVFSTVHFQRNISVFTGMILRIFQTTIRVYPEGQKRGNGYESREYDLYTNGSLLINRVTIEHDRIFTVVLFETRISNLVPNKVDVKVFARPLIPFPVIDKCVNKQHCYQQIERNDTMECTVTDVRPPVHLSWVKRTSDGDLDEHFQLTYFPKDGLNTTTATLKFHKRASLHFYLFVCKAESAISILDYSDSFLLVEVYITPIREQENILLQEARNGSVITLPCDVQDDTIFIVWKKKIKGTRYDVIAYYYNNTVMVSPESPYILNHDGALVIPQIDLIPQINQSQENVYVCYVSNGIEEHVKSYNVTIENAQLVLNRVLHSTALYRFSTDFGSKQHKSYFNLNFFLFKCFKGGGIELKAKTKQKWVPPLKIKHSEVTNKSFKTNQEGVLLLKHELSFLFDFRNLYLPGKELLDDRNPQTQTESDNLNHEDENRSKKQHENPEQGEIQDHQNNIQIKKYVVGSEKPDREEKIIFLIHGSNIEIDAIAFILLKYVTGVKNKDHFSCDVKCLDSNQTLQSCGIEIQICTLKDNLSSELPFDITFVIIPVSMRGSVGSRSTAFAPDTTSIGDMKDSNDTPVTVATTGSSDATMQGKMTFATDAASEIDFKEITEQLHTLTTCEDTYKLEYVNAVIILQDITQELSPTLEDCLHHPVFKILGKNLRDKVIAMIACNTKGEFDDFKTKGSIEYPYHVYFSLKSNSKEVVFYGTQSERNFKNFKEKLKNESPVSLEHSMEVLSKRKDLVVAISKIEESMAAKTKISNETTENYKKHLINTSGIKVSIESKELALNCIKCKNTCIYPVVSKTWSFFSFSCNVCKCDTRYHHECSYRFKTEDDIKKEMCDKELSLHRQVRTKAEEIDSYLNFLNEFALKPTFCSVDRNAQT</sequence>
<dbReference type="Gene3D" id="2.60.40.10">
    <property type="entry name" value="Immunoglobulins"/>
    <property type="match status" value="2"/>
</dbReference>
<dbReference type="InterPro" id="IPR013783">
    <property type="entry name" value="Ig-like_fold"/>
</dbReference>
<evidence type="ECO:0000313" key="4">
    <source>
        <dbReference type="Proteomes" id="UP000230750"/>
    </source>
</evidence>
<comment type="caution">
    <text evidence="3">The sequence shown here is derived from an EMBL/GenBank/DDBJ whole genome shotgun (WGS) entry which is preliminary data.</text>
</comment>
<dbReference type="EMBL" id="MRZV01000051">
    <property type="protein sequence ID" value="PIK60660.1"/>
    <property type="molecule type" value="Genomic_DNA"/>
</dbReference>
<feature type="compositionally biased region" description="Basic and acidic residues" evidence="1">
    <location>
        <begin position="481"/>
        <end position="497"/>
    </location>
</feature>
<dbReference type="Proteomes" id="UP000230750">
    <property type="component" value="Unassembled WGS sequence"/>
</dbReference>
<reference evidence="3 4" key="1">
    <citation type="journal article" date="2017" name="PLoS Biol.">
        <title>The sea cucumber genome provides insights into morphological evolution and visceral regeneration.</title>
        <authorList>
            <person name="Zhang X."/>
            <person name="Sun L."/>
            <person name="Yuan J."/>
            <person name="Sun Y."/>
            <person name="Gao Y."/>
            <person name="Zhang L."/>
            <person name="Li S."/>
            <person name="Dai H."/>
            <person name="Hamel J.F."/>
            <person name="Liu C."/>
            <person name="Yu Y."/>
            <person name="Liu S."/>
            <person name="Lin W."/>
            <person name="Guo K."/>
            <person name="Jin S."/>
            <person name="Xu P."/>
            <person name="Storey K.B."/>
            <person name="Huan P."/>
            <person name="Zhang T."/>
            <person name="Zhou Y."/>
            <person name="Zhang J."/>
            <person name="Lin C."/>
            <person name="Li X."/>
            <person name="Xing L."/>
            <person name="Huo D."/>
            <person name="Sun M."/>
            <person name="Wang L."/>
            <person name="Mercier A."/>
            <person name="Li F."/>
            <person name="Yang H."/>
            <person name="Xiang J."/>
        </authorList>
    </citation>
    <scope>NUCLEOTIDE SEQUENCE [LARGE SCALE GENOMIC DNA]</scope>
    <source>
        <strain evidence="3">Shaxun</strain>
        <tissue evidence="3">Muscle</tissue>
    </source>
</reference>
<proteinExistence type="predicted"/>
<evidence type="ECO:0000256" key="1">
    <source>
        <dbReference type="SAM" id="MobiDB-lite"/>
    </source>
</evidence>